<proteinExistence type="predicted"/>
<keyword evidence="4 9" id="KW-1133">Transmembrane helix</keyword>
<evidence type="ECO:0000256" key="5">
    <source>
        <dbReference type="ARBA" id="ARBA00023053"/>
    </source>
</evidence>
<keyword evidence="5" id="KW-0915">Sodium</keyword>
<feature type="transmembrane region" description="Helical" evidence="9">
    <location>
        <begin position="16"/>
        <end position="37"/>
    </location>
</feature>
<dbReference type="PANTHER" id="PTHR10110:SF196">
    <property type="entry name" value="SODIUM_HYDROGEN EXCHANGER"/>
    <property type="match status" value="1"/>
</dbReference>
<keyword evidence="3 9" id="KW-0812">Transmembrane</keyword>
<comment type="subcellular location">
    <subcellularLocation>
        <location evidence="1">Membrane</location>
        <topology evidence="1">Multi-pass membrane protein</topology>
    </subcellularLocation>
</comment>
<evidence type="ECO:0000256" key="2">
    <source>
        <dbReference type="ARBA" id="ARBA00022448"/>
    </source>
</evidence>
<evidence type="ECO:0000313" key="12">
    <source>
        <dbReference type="Proteomes" id="UP001469553"/>
    </source>
</evidence>
<dbReference type="PANTHER" id="PTHR10110">
    <property type="entry name" value="SODIUM/HYDROGEN EXCHANGER"/>
    <property type="match status" value="1"/>
</dbReference>
<keyword evidence="2" id="KW-0813">Transport</keyword>
<evidence type="ECO:0000256" key="9">
    <source>
        <dbReference type="SAM" id="Phobius"/>
    </source>
</evidence>
<keyword evidence="6" id="KW-0406">Ion transport</keyword>
<evidence type="ECO:0000256" key="6">
    <source>
        <dbReference type="ARBA" id="ARBA00023065"/>
    </source>
</evidence>
<feature type="transmembrane region" description="Helical" evidence="9">
    <location>
        <begin position="80"/>
        <end position="102"/>
    </location>
</feature>
<dbReference type="Pfam" id="PF00999">
    <property type="entry name" value="Na_H_Exchanger"/>
    <property type="match status" value="1"/>
</dbReference>
<evidence type="ECO:0000259" key="10">
    <source>
        <dbReference type="Pfam" id="PF00999"/>
    </source>
</evidence>
<sequence>MMLWACFLSKSHENHVSVWVLYSMFAFLANMPVVNFIDVVLGVARFLVVGVGGVLFGLLFGFVVAFTSCFPNRVREIEPLFVFMFSYLAYLVAELFAISSVMA</sequence>
<comment type="caution">
    <text evidence="11">The sequence shown here is derived from an EMBL/GenBank/DDBJ whole genome shotgun (WGS) entry which is preliminary data.</text>
</comment>
<reference evidence="11 12" key="1">
    <citation type="submission" date="2021-06" db="EMBL/GenBank/DDBJ databases">
        <authorList>
            <person name="Palmer J.M."/>
        </authorList>
    </citation>
    <scope>NUCLEOTIDE SEQUENCE [LARGE SCALE GENOMIC DNA]</scope>
    <source>
        <strain evidence="11 12">AS_MEX2019</strain>
        <tissue evidence="11">Muscle</tissue>
    </source>
</reference>
<evidence type="ECO:0000256" key="4">
    <source>
        <dbReference type="ARBA" id="ARBA00022989"/>
    </source>
</evidence>
<dbReference type="Proteomes" id="UP001469553">
    <property type="component" value="Unassembled WGS sequence"/>
</dbReference>
<protein>
    <recommendedName>
        <fullName evidence="10">Cation/H+ exchanger transmembrane domain-containing protein</fullName>
    </recommendedName>
</protein>
<accession>A0ABV0ZRK9</accession>
<organism evidence="11 12">
    <name type="scientific">Ameca splendens</name>
    <dbReference type="NCBI Taxonomy" id="208324"/>
    <lineage>
        <taxon>Eukaryota</taxon>
        <taxon>Metazoa</taxon>
        <taxon>Chordata</taxon>
        <taxon>Craniata</taxon>
        <taxon>Vertebrata</taxon>
        <taxon>Euteleostomi</taxon>
        <taxon>Actinopterygii</taxon>
        <taxon>Neopterygii</taxon>
        <taxon>Teleostei</taxon>
        <taxon>Neoteleostei</taxon>
        <taxon>Acanthomorphata</taxon>
        <taxon>Ovalentaria</taxon>
        <taxon>Atherinomorphae</taxon>
        <taxon>Cyprinodontiformes</taxon>
        <taxon>Goodeidae</taxon>
        <taxon>Ameca</taxon>
    </lineage>
</organism>
<evidence type="ECO:0000256" key="8">
    <source>
        <dbReference type="ARBA" id="ARBA00023201"/>
    </source>
</evidence>
<gene>
    <name evidence="11" type="ORF">AMECASPLE_024810</name>
</gene>
<feature type="transmembrane region" description="Helical" evidence="9">
    <location>
        <begin position="43"/>
        <end position="68"/>
    </location>
</feature>
<dbReference type="EMBL" id="JAHRIP010068226">
    <property type="protein sequence ID" value="MEQ2308116.1"/>
    <property type="molecule type" value="Genomic_DNA"/>
</dbReference>
<keyword evidence="7 9" id="KW-0472">Membrane</keyword>
<name>A0ABV0ZRK9_9TELE</name>
<evidence type="ECO:0000313" key="11">
    <source>
        <dbReference type="EMBL" id="MEQ2308116.1"/>
    </source>
</evidence>
<keyword evidence="12" id="KW-1185">Reference proteome</keyword>
<feature type="domain" description="Cation/H+ exchanger transmembrane" evidence="10">
    <location>
        <begin position="16"/>
        <end position="103"/>
    </location>
</feature>
<keyword evidence="8" id="KW-0739">Sodium transport</keyword>
<dbReference type="InterPro" id="IPR006153">
    <property type="entry name" value="Cation/H_exchanger_TM"/>
</dbReference>
<evidence type="ECO:0000256" key="1">
    <source>
        <dbReference type="ARBA" id="ARBA00004141"/>
    </source>
</evidence>
<evidence type="ECO:0000256" key="3">
    <source>
        <dbReference type="ARBA" id="ARBA00022692"/>
    </source>
</evidence>
<dbReference type="InterPro" id="IPR018422">
    <property type="entry name" value="Cation/H_exchanger_CPA1"/>
</dbReference>
<evidence type="ECO:0000256" key="7">
    <source>
        <dbReference type="ARBA" id="ARBA00023136"/>
    </source>
</evidence>